<evidence type="ECO:0000313" key="16">
    <source>
        <dbReference type="EMBL" id="KUK18039.1"/>
    </source>
</evidence>
<dbReference type="GO" id="GO:0006094">
    <property type="term" value="P:gluconeogenesis"/>
    <property type="evidence" value="ECO:0007669"/>
    <property type="project" value="UniProtKB-UniPathway"/>
</dbReference>
<keyword evidence="7" id="KW-0479">Metal-binding</keyword>
<evidence type="ECO:0000256" key="3">
    <source>
        <dbReference type="ARBA" id="ARBA00004742"/>
    </source>
</evidence>
<dbReference type="PANTHER" id="PTHR43030:SF1">
    <property type="entry name" value="PHOSPHOENOLPYRUVATE SYNTHASE"/>
    <property type="match status" value="1"/>
</dbReference>
<keyword evidence="8" id="KW-0547">Nucleotide-binding</keyword>
<evidence type="ECO:0000256" key="2">
    <source>
        <dbReference type="ARBA" id="ARBA00002988"/>
    </source>
</evidence>
<evidence type="ECO:0000256" key="1">
    <source>
        <dbReference type="ARBA" id="ARBA00001946"/>
    </source>
</evidence>
<feature type="domain" description="Pyruvate phosphate dikinase AMP/ATP-binding" evidence="15">
    <location>
        <begin position="23"/>
        <end position="340"/>
    </location>
</feature>
<dbReference type="PATRIC" id="fig|172049.5.peg.1428"/>
<evidence type="ECO:0000256" key="12">
    <source>
        <dbReference type="ARBA" id="ARBA00033470"/>
    </source>
</evidence>
<keyword evidence="11" id="KW-0460">Magnesium</keyword>
<accession>A0A124FFG6</accession>
<dbReference type="GO" id="GO:0046872">
    <property type="term" value="F:metal ion binding"/>
    <property type="evidence" value="ECO:0007669"/>
    <property type="project" value="UniProtKB-KW"/>
</dbReference>
<dbReference type="InterPro" id="IPR006319">
    <property type="entry name" value="PEP_synth"/>
</dbReference>
<dbReference type="EC" id="2.7.9.2" evidence="5"/>
<dbReference type="PANTHER" id="PTHR43030">
    <property type="entry name" value="PHOSPHOENOLPYRUVATE SYNTHASE"/>
    <property type="match status" value="1"/>
</dbReference>
<comment type="function">
    <text evidence="2">Catalyzes the phosphorylation of pyruvate to phosphoenolpyruvate.</text>
</comment>
<comment type="caution">
    <text evidence="16">The sequence shown here is derived from an EMBL/GenBank/DDBJ whole genome shotgun (WGS) entry which is preliminary data.</text>
</comment>
<keyword evidence="16" id="KW-0670">Pyruvate</keyword>
<keyword evidence="6" id="KW-0808">Transferase</keyword>
<dbReference type="InterPro" id="IPR002192">
    <property type="entry name" value="PPDK_AMP/ATP-bd"/>
</dbReference>
<dbReference type="GO" id="GO:0005524">
    <property type="term" value="F:ATP binding"/>
    <property type="evidence" value="ECO:0007669"/>
    <property type="project" value="UniProtKB-KW"/>
</dbReference>
<dbReference type="InterPro" id="IPR013815">
    <property type="entry name" value="ATP_grasp_subdomain_1"/>
</dbReference>
<evidence type="ECO:0000256" key="8">
    <source>
        <dbReference type="ARBA" id="ARBA00022741"/>
    </source>
</evidence>
<dbReference type="FunFam" id="3.30.1490.20:FF:000010">
    <property type="entry name" value="Phosphoenolpyruvate synthase"/>
    <property type="match status" value="1"/>
</dbReference>
<comment type="cofactor">
    <cofactor evidence="1">
        <name>Mg(2+)</name>
        <dbReference type="ChEBI" id="CHEBI:18420"/>
    </cofactor>
</comment>
<evidence type="ECO:0000256" key="10">
    <source>
        <dbReference type="ARBA" id="ARBA00022840"/>
    </source>
</evidence>
<sequence length="348" mass="39379">MSSFEKSKKNILWFEEINKDDLNIVGGKGANLGELVSIGVRVPEGFVVTSTAFKEFMRESGIWDELQTLLDKTKNITKVSEIQETAKRIQNMIISAHLNKDLEREIIEAYEKLCEIKNEKNTKVAIRSSATAEDLPSASFAGMQDTYLYVSTPESVIEHVKKCWASLYTPRAIVYRNQMDIPHRNVYMAVVVQAMVRSKAAGVMFTVNPITGNENEIVIEGTWGLGEAVVSGRVIPDHFVVDKNTKKVLKKQLAEKDIRMDWDPSTGTVKELPVFPQFRKRPSLSTAEIEVLVDYALKIEKHYGIFMDIEWAIDKYEGFPEKIKIVQARAETVWNVKKGKLETSESAV</sequence>
<dbReference type="Proteomes" id="UP000053911">
    <property type="component" value="Unassembled WGS sequence"/>
</dbReference>
<dbReference type="UniPathway" id="UPA00138"/>
<dbReference type="AlphaFoldDB" id="A0A124FFG6"/>
<comment type="similarity">
    <text evidence="4">Belongs to the PEP-utilizing enzyme family.</text>
</comment>
<evidence type="ECO:0000313" key="17">
    <source>
        <dbReference type="Proteomes" id="UP000053911"/>
    </source>
</evidence>
<evidence type="ECO:0000256" key="7">
    <source>
        <dbReference type="ARBA" id="ARBA00022723"/>
    </source>
</evidence>
<dbReference type="Gene3D" id="3.30.1490.20">
    <property type="entry name" value="ATP-grasp fold, A domain"/>
    <property type="match status" value="1"/>
</dbReference>
<dbReference type="GO" id="GO:0008986">
    <property type="term" value="F:pyruvate, water dikinase activity"/>
    <property type="evidence" value="ECO:0007669"/>
    <property type="project" value="UniProtKB-EC"/>
</dbReference>
<evidence type="ECO:0000259" key="15">
    <source>
        <dbReference type="Pfam" id="PF01326"/>
    </source>
</evidence>
<dbReference type="OMA" id="QQDTYLW"/>
<protein>
    <recommendedName>
        <fullName evidence="14">Probable phosphoenolpyruvate synthase</fullName>
        <ecNumber evidence="5">2.7.9.2</ecNumber>
    </recommendedName>
    <alternativeName>
        <fullName evidence="12">Pyruvate, water dikinase</fullName>
    </alternativeName>
</protein>
<evidence type="ECO:0000256" key="9">
    <source>
        <dbReference type="ARBA" id="ARBA00022777"/>
    </source>
</evidence>
<evidence type="ECO:0000256" key="4">
    <source>
        <dbReference type="ARBA" id="ARBA00007837"/>
    </source>
</evidence>
<evidence type="ECO:0000256" key="6">
    <source>
        <dbReference type="ARBA" id="ARBA00022679"/>
    </source>
</evidence>
<name>A0A124FFG6_9EURY</name>
<dbReference type="SUPFAM" id="SSF56059">
    <property type="entry name" value="Glutathione synthetase ATP-binding domain-like"/>
    <property type="match status" value="1"/>
</dbReference>
<proteinExistence type="inferred from homology"/>
<comment type="pathway">
    <text evidence="3">Carbohydrate biosynthesis; gluconeogenesis.</text>
</comment>
<evidence type="ECO:0000256" key="13">
    <source>
        <dbReference type="ARBA" id="ARBA00047700"/>
    </source>
</evidence>
<evidence type="ECO:0000256" key="5">
    <source>
        <dbReference type="ARBA" id="ARBA00011996"/>
    </source>
</evidence>
<dbReference type="Gene3D" id="3.30.470.20">
    <property type="entry name" value="ATP-grasp fold, B domain"/>
    <property type="match status" value="1"/>
</dbReference>
<keyword evidence="10" id="KW-0067">ATP-binding</keyword>
<dbReference type="EMBL" id="LGFD01000009">
    <property type="protein sequence ID" value="KUK18039.1"/>
    <property type="molecule type" value="Genomic_DNA"/>
</dbReference>
<dbReference type="Pfam" id="PF01326">
    <property type="entry name" value="PPDK_N"/>
    <property type="match status" value="1"/>
</dbReference>
<evidence type="ECO:0000256" key="14">
    <source>
        <dbReference type="ARBA" id="ARBA00071420"/>
    </source>
</evidence>
<keyword evidence="9" id="KW-0418">Kinase</keyword>
<gene>
    <name evidence="16" type="ORF">XD54_0655</name>
</gene>
<organism evidence="16 17">
    <name type="scientific">Thermococcus sibiricus</name>
    <dbReference type="NCBI Taxonomy" id="172049"/>
    <lineage>
        <taxon>Archaea</taxon>
        <taxon>Methanobacteriati</taxon>
        <taxon>Methanobacteriota</taxon>
        <taxon>Thermococci</taxon>
        <taxon>Thermococcales</taxon>
        <taxon>Thermococcaceae</taxon>
        <taxon>Thermococcus</taxon>
    </lineage>
</organism>
<evidence type="ECO:0000256" key="11">
    <source>
        <dbReference type="ARBA" id="ARBA00022842"/>
    </source>
</evidence>
<reference evidence="17" key="1">
    <citation type="journal article" date="2015" name="MBio">
        <title>Genome-Resolved Metagenomic Analysis Reveals Roles for Candidate Phyla and Other Microbial Community Members in Biogeochemical Transformations in Oil Reservoirs.</title>
        <authorList>
            <person name="Hu P."/>
            <person name="Tom L."/>
            <person name="Singh A."/>
            <person name="Thomas B.C."/>
            <person name="Baker B.J."/>
            <person name="Piceno Y.M."/>
            <person name="Andersen G.L."/>
            <person name="Banfield J.F."/>
        </authorList>
    </citation>
    <scope>NUCLEOTIDE SEQUENCE [LARGE SCALE GENOMIC DNA]</scope>
</reference>
<comment type="catalytic activity">
    <reaction evidence="13">
        <text>pyruvate + ATP + H2O = phosphoenolpyruvate + AMP + phosphate + 2 H(+)</text>
        <dbReference type="Rhea" id="RHEA:11364"/>
        <dbReference type="ChEBI" id="CHEBI:15361"/>
        <dbReference type="ChEBI" id="CHEBI:15377"/>
        <dbReference type="ChEBI" id="CHEBI:15378"/>
        <dbReference type="ChEBI" id="CHEBI:30616"/>
        <dbReference type="ChEBI" id="CHEBI:43474"/>
        <dbReference type="ChEBI" id="CHEBI:58702"/>
        <dbReference type="ChEBI" id="CHEBI:456215"/>
        <dbReference type="EC" id="2.7.9.2"/>
    </reaction>
</comment>